<dbReference type="InterPro" id="IPR021414">
    <property type="entry name" value="DUF3054"/>
</dbReference>
<keyword evidence="1" id="KW-0812">Transmembrane</keyword>
<evidence type="ECO:0000313" key="3">
    <source>
        <dbReference type="Proteomes" id="UP000254134"/>
    </source>
</evidence>
<sequence>MLCDYGGRVRLSLSPPLRPATLAAADTLAIVAFAAAGIVSHTGAVSLRAVAEDVVPLLAGWFAAAALTRLYRARTVRALLLTWAVGIPAGVAVRAAALGRLDEPRQLAFLATTLVLTLAFVASARLVLSAATRAPA</sequence>
<protein>
    <recommendedName>
        <fullName evidence="4">DUF3054 domain-containing protein</fullName>
    </recommendedName>
</protein>
<dbReference type="AlphaFoldDB" id="A0A7M2YZ19"/>
<comment type="caution">
    <text evidence="2">The sequence shown here is derived from an EMBL/GenBank/DDBJ whole genome shotgun (WGS) entry which is preliminary data.</text>
</comment>
<keyword evidence="1" id="KW-0472">Membrane</keyword>
<gene>
    <name evidence="2" type="ORF">Gocc_1128</name>
</gene>
<accession>A0A7M2YZ19</accession>
<evidence type="ECO:0008006" key="4">
    <source>
        <dbReference type="Google" id="ProtNLM"/>
    </source>
</evidence>
<feature type="transmembrane region" description="Helical" evidence="1">
    <location>
        <begin position="107"/>
        <end position="128"/>
    </location>
</feature>
<dbReference type="EMBL" id="QQZY01000002">
    <property type="protein sequence ID" value="RDI75330.1"/>
    <property type="molecule type" value="Genomic_DNA"/>
</dbReference>
<evidence type="ECO:0000256" key="1">
    <source>
        <dbReference type="SAM" id="Phobius"/>
    </source>
</evidence>
<reference evidence="3" key="2">
    <citation type="journal article" date="2019" name="MicrobiologyOpen">
        <title>High-quality draft genome sequence of Gaiella occulta isolated from a 150 meter deep mineral water borehole and comparison with the genome sequences of other deep-branching lineages of the phylum Actinobacteria.</title>
        <authorList>
            <person name="Severino R."/>
            <person name="Froufe H.J.C."/>
            <person name="Barroso C."/>
            <person name="Albuquerque L."/>
            <person name="Lobo-da-Cunha A."/>
            <person name="da Costa M.S."/>
            <person name="Egas C."/>
        </authorList>
    </citation>
    <scope>NUCLEOTIDE SEQUENCE [LARGE SCALE GENOMIC DNA]</scope>
    <source>
        <strain evidence="3">F2-233</strain>
    </source>
</reference>
<proteinExistence type="predicted"/>
<reference evidence="2 3" key="1">
    <citation type="submission" date="2018-07" db="EMBL/GenBank/DDBJ databases">
        <title>High-quality-draft genome sequence of Gaiella occulta.</title>
        <authorList>
            <person name="Severino R."/>
            <person name="Froufe H.J.C."/>
            <person name="Rainey F.A."/>
            <person name="Barroso C."/>
            <person name="Albuquerque L."/>
            <person name="Lobo-Da-Cunha A."/>
            <person name="Da Costa M.S."/>
            <person name="Egas C."/>
        </authorList>
    </citation>
    <scope>NUCLEOTIDE SEQUENCE [LARGE SCALE GENOMIC DNA]</scope>
    <source>
        <strain evidence="2 3">F2-233</strain>
    </source>
</reference>
<feature type="transmembrane region" description="Helical" evidence="1">
    <location>
        <begin position="78"/>
        <end position="101"/>
    </location>
</feature>
<evidence type="ECO:0000313" key="2">
    <source>
        <dbReference type="EMBL" id="RDI75330.1"/>
    </source>
</evidence>
<name>A0A7M2YZ19_9ACTN</name>
<organism evidence="2 3">
    <name type="scientific">Gaiella occulta</name>
    <dbReference type="NCBI Taxonomy" id="1002870"/>
    <lineage>
        <taxon>Bacteria</taxon>
        <taxon>Bacillati</taxon>
        <taxon>Actinomycetota</taxon>
        <taxon>Thermoleophilia</taxon>
        <taxon>Gaiellales</taxon>
        <taxon>Gaiellaceae</taxon>
        <taxon>Gaiella</taxon>
    </lineage>
</organism>
<feature type="transmembrane region" description="Helical" evidence="1">
    <location>
        <begin position="20"/>
        <end position="42"/>
    </location>
</feature>
<dbReference type="Pfam" id="PF11255">
    <property type="entry name" value="DUF3054"/>
    <property type="match status" value="1"/>
</dbReference>
<keyword evidence="1" id="KW-1133">Transmembrane helix</keyword>
<feature type="transmembrane region" description="Helical" evidence="1">
    <location>
        <begin position="54"/>
        <end position="71"/>
    </location>
</feature>
<dbReference type="Proteomes" id="UP000254134">
    <property type="component" value="Unassembled WGS sequence"/>
</dbReference>
<keyword evidence="3" id="KW-1185">Reference proteome</keyword>